<evidence type="ECO:0000259" key="9">
    <source>
        <dbReference type="PROSITE" id="PS51721"/>
    </source>
</evidence>
<dbReference type="GO" id="GO:0005730">
    <property type="term" value="C:nucleolus"/>
    <property type="evidence" value="ECO:0007669"/>
    <property type="project" value="UniProtKB-SubCell"/>
</dbReference>
<comment type="similarity">
    <text evidence="7">Belongs to the TRAFAC class YlqF/YawG GTPase family. NOG2 subfamily.</text>
</comment>
<evidence type="ECO:0000313" key="11">
    <source>
        <dbReference type="WBParaSite" id="ACRNAN_scaffold344.g16674.t1"/>
    </source>
</evidence>
<dbReference type="GO" id="GO:0005525">
    <property type="term" value="F:GTP binding"/>
    <property type="evidence" value="ECO:0007669"/>
    <property type="project" value="UniProtKB-KW"/>
</dbReference>
<protein>
    <recommendedName>
        <fullName evidence="7">Nucleolar GTP-binding protein 2</fullName>
    </recommendedName>
</protein>
<dbReference type="Gene3D" id="1.10.1580.10">
    <property type="match status" value="1"/>
</dbReference>
<evidence type="ECO:0000256" key="8">
    <source>
        <dbReference type="SAM" id="MobiDB-lite"/>
    </source>
</evidence>
<evidence type="ECO:0000256" key="5">
    <source>
        <dbReference type="ARBA" id="ARBA00054763"/>
    </source>
</evidence>
<dbReference type="FunFam" id="1.10.1580.10:FF:000001">
    <property type="entry name" value="Nucleolar GTP-binding protein 2"/>
    <property type="match status" value="1"/>
</dbReference>
<comment type="function">
    <text evidence="5">GTPase that associates with pre-60S ribosomal subunits in the nucleolus and is required for their nuclear export and maturation. May promote cell proliferation possibly by increasing p53/TP53 protein levels, and consequently those of its downstream product CDKN1A/p21, and decreasing RPL23A protein levels.</text>
</comment>
<reference evidence="11" key="1">
    <citation type="submission" date="2022-11" db="UniProtKB">
        <authorList>
            <consortium name="WormBaseParasite"/>
        </authorList>
    </citation>
    <scope>IDENTIFICATION</scope>
</reference>
<evidence type="ECO:0000313" key="10">
    <source>
        <dbReference type="Proteomes" id="UP000887540"/>
    </source>
</evidence>
<evidence type="ECO:0000256" key="6">
    <source>
        <dbReference type="ARBA" id="ARBA00065814"/>
    </source>
</evidence>
<proteinExistence type="inferred from homology"/>
<dbReference type="CDD" id="cd01858">
    <property type="entry name" value="NGP_1"/>
    <property type="match status" value="1"/>
</dbReference>
<feature type="compositionally biased region" description="Basic residues" evidence="8">
    <location>
        <begin position="595"/>
        <end position="618"/>
    </location>
</feature>
<evidence type="ECO:0000256" key="3">
    <source>
        <dbReference type="ARBA" id="ARBA00023134"/>
    </source>
</evidence>
<dbReference type="PRINTS" id="PR00326">
    <property type="entry name" value="GTP1OBG"/>
</dbReference>
<feature type="compositionally biased region" description="Acidic residues" evidence="8">
    <location>
        <begin position="526"/>
        <end position="544"/>
    </location>
</feature>
<organism evidence="10 11">
    <name type="scientific">Acrobeloides nanus</name>
    <dbReference type="NCBI Taxonomy" id="290746"/>
    <lineage>
        <taxon>Eukaryota</taxon>
        <taxon>Metazoa</taxon>
        <taxon>Ecdysozoa</taxon>
        <taxon>Nematoda</taxon>
        <taxon>Chromadorea</taxon>
        <taxon>Rhabditida</taxon>
        <taxon>Tylenchina</taxon>
        <taxon>Cephalobomorpha</taxon>
        <taxon>Cephaloboidea</taxon>
        <taxon>Cephalobidae</taxon>
        <taxon>Acrobeloides</taxon>
    </lineage>
</organism>
<feature type="region of interest" description="Disordered" evidence="8">
    <location>
        <begin position="570"/>
        <end position="626"/>
    </location>
</feature>
<sequence>MAKKRSSLKNNRPGKDGKKPEPSKLKRRTGSIGKKQSFKTGNHSMNPDRKVENIGPGTTMRSKATINRLRMYKNCKPIRDSNGKIIKAAPFQERLKPGTVARVEPNRKWFGNTRVIGQEQLQRFQENLGKVMKDPFQVVMKQTRLPISLLQEKAKQQRVHITDTESFEYTFGKKALRKKPKISAQDLEALRDEAEKKVEEYKEEDDVDLKMYRGDQERFENPNPLFRAGQSNRVWGELYKVIDSSDVLVEVIDARDPIGTRCKHVEDFLRKEKPHKHLVLAMNKVDLVPTWVTKKWLSILSSELPTVAFHASIQHSFGKGSLINVLRQFGKLHKDRQQISVGFIGYPNVGKSSIVNTLRKKKVCKTAPIAGETKVWQYVTLMRRIFLIDCPGVVQPQGDSETQIILKGVVRVENVKDPENHVQGVLDRVKPEFLRKTYNIQEWDDAEDFLTKLANNSGRLLKGGEPDIKTVAKMVLNDFQRGKLPFYVLPPGCDRSEIGDDEQPPINVTEEDEKAVVTDAESTVASDEEAEKLEDDEEPLSDDDELTEIGSTCSGFTDISSLADLDIPDFPKVEGTIDAGMDSETDQESKPKIKEPRRRSRGKRAGKKLAEKKKKQKGRSSLVESIVDEKPKEGVVDFMKKDKKKNMWYKKLDKRRKVKHQQ</sequence>
<name>A0A914DRI7_9BILA</name>
<feature type="region of interest" description="Disordered" evidence="8">
    <location>
        <begin position="1"/>
        <end position="59"/>
    </location>
</feature>
<keyword evidence="3 7" id="KW-0342">GTP-binding</keyword>
<keyword evidence="2 7" id="KW-0547">Nucleotide-binding</keyword>
<feature type="compositionally biased region" description="Basic and acidic residues" evidence="8">
    <location>
        <begin position="13"/>
        <end position="24"/>
    </location>
</feature>
<dbReference type="InterPro" id="IPR024929">
    <property type="entry name" value="GNL2_CP_dom"/>
</dbReference>
<dbReference type="InterPro" id="IPR027417">
    <property type="entry name" value="P-loop_NTPase"/>
</dbReference>
<dbReference type="FunFam" id="3.40.50.300:FF:000559">
    <property type="entry name" value="Nuclear/nucleolar GTPase 2"/>
    <property type="match status" value="1"/>
</dbReference>
<evidence type="ECO:0000256" key="7">
    <source>
        <dbReference type="RuleBase" id="RU364023"/>
    </source>
</evidence>
<dbReference type="AlphaFoldDB" id="A0A914DRI7"/>
<dbReference type="Pfam" id="PF08153">
    <property type="entry name" value="NGP1NT"/>
    <property type="match status" value="1"/>
</dbReference>
<dbReference type="InterPro" id="IPR050755">
    <property type="entry name" value="TRAFAC_YlqF/YawG_RiboMat"/>
</dbReference>
<feature type="domain" description="CP-type G" evidence="9">
    <location>
        <begin position="235"/>
        <end position="396"/>
    </location>
</feature>
<dbReference type="WBParaSite" id="ACRNAN_scaffold344.g16674.t1">
    <property type="protein sequence ID" value="ACRNAN_scaffold344.g16674.t1"/>
    <property type="gene ID" value="ACRNAN_scaffold344.g16674"/>
</dbReference>
<dbReference type="InterPro" id="IPR012971">
    <property type="entry name" value="NOG2_N_dom"/>
</dbReference>
<feature type="compositionally biased region" description="Acidic residues" evidence="8">
    <location>
        <begin position="499"/>
        <end position="513"/>
    </location>
</feature>
<dbReference type="PANTHER" id="PTHR11089:SF9">
    <property type="entry name" value="NUCLEOLAR GTP-BINDING PROTEIN 2"/>
    <property type="match status" value="1"/>
</dbReference>
<dbReference type="SUPFAM" id="SSF52540">
    <property type="entry name" value="P-loop containing nucleoside triphosphate hydrolases"/>
    <property type="match status" value="1"/>
</dbReference>
<dbReference type="Proteomes" id="UP000887540">
    <property type="component" value="Unplaced"/>
</dbReference>
<evidence type="ECO:0000256" key="4">
    <source>
        <dbReference type="ARBA" id="ARBA00023242"/>
    </source>
</evidence>
<evidence type="ECO:0000256" key="2">
    <source>
        <dbReference type="ARBA" id="ARBA00022741"/>
    </source>
</evidence>
<keyword evidence="10" id="KW-1185">Reference proteome</keyword>
<dbReference type="PROSITE" id="PS51721">
    <property type="entry name" value="G_CP"/>
    <property type="match status" value="1"/>
</dbReference>
<feature type="region of interest" description="Disordered" evidence="8">
    <location>
        <begin position="494"/>
        <end position="544"/>
    </location>
</feature>
<dbReference type="Pfam" id="PF01926">
    <property type="entry name" value="MMR_HSR1"/>
    <property type="match status" value="1"/>
</dbReference>
<comment type="subunit">
    <text evidence="6">Interacts with LYAR and RPL23A. Interacts with the nuclear importin-beta receptor and, at a lower extent, with importin-alpha.</text>
</comment>
<comment type="subcellular location">
    <subcellularLocation>
        <location evidence="1 7">Nucleus</location>
        <location evidence="1 7">Nucleolus</location>
    </subcellularLocation>
</comment>
<keyword evidence="4 7" id="KW-0539">Nucleus</keyword>
<dbReference type="InterPro" id="IPR023179">
    <property type="entry name" value="GTP-bd_ortho_bundle_sf"/>
</dbReference>
<dbReference type="Gene3D" id="3.40.50.300">
    <property type="entry name" value="P-loop containing nucleotide triphosphate hydrolases"/>
    <property type="match status" value="1"/>
</dbReference>
<dbReference type="PANTHER" id="PTHR11089">
    <property type="entry name" value="GTP-BINDING PROTEIN-RELATED"/>
    <property type="match status" value="1"/>
</dbReference>
<evidence type="ECO:0000256" key="1">
    <source>
        <dbReference type="ARBA" id="ARBA00004604"/>
    </source>
</evidence>
<dbReference type="InterPro" id="IPR030378">
    <property type="entry name" value="G_CP_dom"/>
</dbReference>
<accession>A0A914DRI7</accession>
<dbReference type="InterPro" id="IPR006073">
    <property type="entry name" value="GTP-bd"/>
</dbReference>